<evidence type="ECO:0000256" key="3">
    <source>
        <dbReference type="ARBA" id="ARBA00016856"/>
    </source>
</evidence>
<proteinExistence type="inferred from homology"/>
<accession>A0A2H3L0S5</accession>
<dbReference type="InterPro" id="IPR039047">
    <property type="entry name" value="PHAX"/>
</dbReference>
<evidence type="ECO:0000313" key="12">
    <source>
        <dbReference type="Proteomes" id="UP000220922"/>
    </source>
</evidence>
<keyword evidence="5" id="KW-0963">Cytoplasm</keyword>
<evidence type="ECO:0000259" key="10">
    <source>
        <dbReference type="Pfam" id="PF10258"/>
    </source>
</evidence>
<evidence type="ECO:0000256" key="1">
    <source>
        <dbReference type="ARBA" id="ARBA00004496"/>
    </source>
</evidence>
<feature type="compositionally biased region" description="Basic and acidic residues" evidence="9">
    <location>
        <begin position="1"/>
        <end position="17"/>
    </location>
</feature>
<dbReference type="InterPro" id="IPR019385">
    <property type="entry name" value="PHAX_RNA-binding_domain"/>
</dbReference>
<dbReference type="PANTHER" id="PTHR13135">
    <property type="entry name" value="CYTOSOLIC RESINIFERATOXIN BINDING PROTEIN RBP-26"/>
    <property type="match status" value="1"/>
</dbReference>
<keyword evidence="7" id="KW-0653">Protein transport</keyword>
<dbReference type="InterPro" id="IPR038092">
    <property type="entry name" value="PHAX_RNA-binding_sf"/>
</dbReference>
<protein>
    <recommendedName>
        <fullName evidence="3">Phosphorylated adapter RNA export protein</fullName>
    </recommendedName>
    <alternativeName>
        <fullName evidence="8">RNA U small nuclear RNA export adapter protein</fullName>
    </alternativeName>
</protein>
<gene>
    <name evidence="11" type="ORF">A9Q02_01505</name>
</gene>
<evidence type="ECO:0000256" key="6">
    <source>
        <dbReference type="ARBA" id="ARBA00022884"/>
    </source>
</evidence>
<dbReference type="GO" id="GO:0005737">
    <property type="term" value="C:cytoplasm"/>
    <property type="evidence" value="ECO:0007669"/>
    <property type="project" value="UniProtKB-SubCell"/>
</dbReference>
<dbReference type="OrthoDB" id="164460at2"/>
<sequence>MRGSRQRDRRDREEQQRQAEIAQRQAVRKVRQTIEHIATTLGETEERQFAQITRVVEVCGVDESMSLLEETLQIEANGGMMTADGERRRSPGGAYMTLLKKRLKESGRKDDLKRII</sequence>
<dbReference type="PANTHER" id="PTHR13135:SF0">
    <property type="entry name" value="PHOSPHORYLATED ADAPTER RNA EXPORT PROTEIN"/>
    <property type="match status" value="1"/>
</dbReference>
<keyword evidence="6" id="KW-0694">RNA-binding</keyword>
<dbReference type="RefSeq" id="WP_097651679.1">
    <property type="nucleotide sequence ID" value="NZ_LYXE01000063.1"/>
</dbReference>
<dbReference type="GO" id="GO:0006408">
    <property type="term" value="P:snRNA export from nucleus"/>
    <property type="evidence" value="ECO:0007669"/>
    <property type="project" value="InterPro"/>
</dbReference>
<dbReference type="Gene3D" id="1.10.10.1440">
    <property type="entry name" value="PHAX RNA-binding domain"/>
    <property type="match status" value="1"/>
</dbReference>
<dbReference type="Proteomes" id="UP000220922">
    <property type="component" value="Unassembled WGS sequence"/>
</dbReference>
<keyword evidence="4" id="KW-0813">Transport</keyword>
<dbReference type="AlphaFoldDB" id="A0A2H3L0S5"/>
<reference evidence="11 12" key="1">
    <citation type="submission" date="2016-05" db="EMBL/GenBank/DDBJ databases">
        <authorList>
            <person name="Lavstsen T."/>
            <person name="Jespersen J.S."/>
        </authorList>
    </citation>
    <scope>NUCLEOTIDE SEQUENCE [LARGE SCALE GENOMIC DNA]</scope>
    <source>
        <strain evidence="11 12">B7-9</strain>
    </source>
</reference>
<evidence type="ECO:0000256" key="2">
    <source>
        <dbReference type="ARBA" id="ARBA00006094"/>
    </source>
</evidence>
<evidence type="ECO:0000313" key="11">
    <source>
        <dbReference type="EMBL" id="PDV99915.1"/>
    </source>
</evidence>
<organism evidence="11 12">
    <name type="scientific">Candidatus Chloroploca asiatica</name>
    <dbReference type="NCBI Taxonomy" id="1506545"/>
    <lineage>
        <taxon>Bacteria</taxon>
        <taxon>Bacillati</taxon>
        <taxon>Chloroflexota</taxon>
        <taxon>Chloroflexia</taxon>
        <taxon>Chloroflexales</taxon>
        <taxon>Chloroflexineae</taxon>
        <taxon>Oscillochloridaceae</taxon>
        <taxon>Candidatus Chloroploca</taxon>
    </lineage>
</organism>
<evidence type="ECO:0000256" key="9">
    <source>
        <dbReference type="SAM" id="MobiDB-lite"/>
    </source>
</evidence>
<dbReference type="GO" id="GO:0015031">
    <property type="term" value="P:protein transport"/>
    <property type="evidence" value="ECO:0007669"/>
    <property type="project" value="UniProtKB-KW"/>
</dbReference>
<feature type="domain" description="Phosphorylated adapter RNA export protein RNA-binding" evidence="10">
    <location>
        <begin position="35"/>
        <end position="113"/>
    </location>
</feature>
<comment type="similarity">
    <text evidence="2">Belongs to the PHAX family.</text>
</comment>
<dbReference type="GO" id="GO:0003723">
    <property type="term" value="F:RNA binding"/>
    <property type="evidence" value="ECO:0007669"/>
    <property type="project" value="UniProtKB-KW"/>
</dbReference>
<name>A0A2H3L0S5_9CHLR</name>
<comment type="caution">
    <text evidence="11">The sequence shown here is derived from an EMBL/GenBank/DDBJ whole genome shotgun (WGS) entry which is preliminary data.</text>
</comment>
<comment type="subcellular location">
    <subcellularLocation>
        <location evidence="1">Cytoplasm</location>
    </subcellularLocation>
</comment>
<feature type="region of interest" description="Disordered" evidence="9">
    <location>
        <begin position="1"/>
        <end position="24"/>
    </location>
</feature>
<evidence type="ECO:0000256" key="8">
    <source>
        <dbReference type="ARBA" id="ARBA00030834"/>
    </source>
</evidence>
<dbReference type="Pfam" id="PF10258">
    <property type="entry name" value="PHAX_RNA-bd"/>
    <property type="match status" value="1"/>
</dbReference>
<evidence type="ECO:0000256" key="7">
    <source>
        <dbReference type="ARBA" id="ARBA00022927"/>
    </source>
</evidence>
<evidence type="ECO:0000256" key="5">
    <source>
        <dbReference type="ARBA" id="ARBA00022490"/>
    </source>
</evidence>
<keyword evidence="12" id="KW-1185">Reference proteome</keyword>
<evidence type="ECO:0000256" key="4">
    <source>
        <dbReference type="ARBA" id="ARBA00022448"/>
    </source>
</evidence>
<dbReference type="EMBL" id="LYXE01000063">
    <property type="protein sequence ID" value="PDV99915.1"/>
    <property type="molecule type" value="Genomic_DNA"/>
</dbReference>